<comment type="caution">
    <text evidence="4">The sequence shown here is derived from an EMBL/GenBank/DDBJ whole genome shotgun (WGS) entry which is preliminary data.</text>
</comment>
<gene>
    <name evidence="4" type="ORF">E6O51_12410</name>
</gene>
<dbReference type="Gene3D" id="1.20.1440.100">
    <property type="entry name" value="SG protein - dephosphorylation function"/>
    <property type="match status" value="1"/>
</dbReference>
<evidence type="ECO:0000256" key="2">
    <source>
        <dbReference type="ARBA" id="ARBA00022801"/>
    </source>
</evidence>
<dbReference type="Proteomes" id="UP000307956">
    <property type="component" value="Unassembled WGS sequence"/>
</dbReference>
<proteinExistence type="predicted"/>
<dbReference type="PANTHER" id="PTHR43344">
    <property type="entry name" value="PHOSPHOSERINE PHOSPHATASE"/>
    <property type="match status" value="1"/>
</dbReference>
<dbReference type="NCBIfam" id="TIGR01490">
    <property type="entry name" value="HAD-SF-IB-hyp1"/>
    <property type="match status" value="1"/>
</dbReference>
<keyword evidence="2 4" id="KW-0378">Hydrolase</keyword>
<dbReference type="Gene3D" id="3.40.50.1000">
    <property type="entry name" value="HAD superfamily/HAD-like"/>
    <property type="match status" value="1"/>
</dbReference>
<keyword evidence="1" id="KW-0479">Metal-binding</keyword>
<organism evidence="4 5">
    <name type="scientific">Pseudothauera rhizosphaerae</name>
    <dbReference type="NCBI Taxonomy" id="2565932"/>
    <lineage>
        <taxon>Bacteria</taxon>
        <taxon>Pseudomonadati</taxon>
        <taxon>Pseudomonadota</taxon>
        <taxon>Betaproteobacteria</taxon>
        <taxon>Rhodocyclales</taxon>
        <taxon>Zoogloeaceae</taxon>
        <taxon>Pseudothauera</taxon>
    </lineage>
</organism>
<dbReference type="InterPro" id="IPR050582">
    <property type="entry name" value="HAD-like_SerB"/>
</dbReference>
<dbReference type="RefSeq" id="WP_136385294.1">
    <property type="nucleotide sequence ID" value="NZ_SSOD01000008.1"/>
</dbReference>
<dbReference type="GO" id="GO:0016787">
    <property type="term" value="F:hydrolase activity"/>
    <property type="evidence" value="ECO:0007669"/>
    <property type="project" value="UniProtKB-KW"/>
</dbReference>
<name>A0A4S4AN29_9RHOO</name>
<dbReference type="EMBL" id="SSOD01000008">
    <property type="protein sequence ID" value="THF61020.1"/>
    <property type="molecule type" value="Genomic_DNA"/>
</dbReference>
<dbReference type="InterPro" id="IPR036412">
    <property type="entry name" value="HAD-like_sf"/>
</dbReference>
<dbReference type="NCBIfam" id="TIGR01488">
    <property type="entry name" value="HAD-SF-IB"/>
    <property type="match status" value="1"/>
</dbReference>
<dbReference type="OrthoDB" id="9784466at2"/>
<dbReference type="GO" id="GO:0046872">
    <property type="term" value="F:metal ion binding"/>
    <property type="evidence" value="ECO:0007669"/>
    <property type="project" value="UniProtKB-KW"/>
</dbReference>
<protein>
    <submittedName>
        <fullName evidence="4">HAD-IB family hydrolase</fullName>
    </submittedName>
</protein>
<dbReference type="SUPFAM" id="SSF56784">
    <property type="entry name" value="HAD-like"/>
    <property type="match status" value="1"/>
</dbReference>
<sequence length="219" mass="24109">MPLALFDLDHTLLDGDTNCLWLEHLVERGHLPAAALARQADYMARYAARELDIHDYLAFHIGLLRDRPAAAWRDVLRTFVAERIAPRIPAAARAAVERHRGAGHVLAIVTATHSFLSDEIGRLLALPVIAPVAEEQDGRLTGRILGPACFGAQKVPCVEGWLAAALPGPPPRERHFYSDSANDLPLLRAVSHPVVVNGDEHLTRIAQAHGWPRLRWRAG</sequence>
<keyword evidence="5" id="KW-1185">Reference proteome</keyword>
<dbReference type="AlphaFoldDB" id="A0A4S4AN29"/>
<dbReference type="InterPro" id="IPR023214">
    <property type="entry name" value="HAD_sf"/>
</dbReference>
<evidence type="ECO:0000256" key="3">
    <source>
        <dbReference type="ARBA" id="ARBA00022842"/>
    </source>
</evidence>
<dbReference type="Pfam" id="PF12710">
    <property type="entry name" value="HAD"/>
    <property type="match status" value="1"/>
</dbReference>
<reference evidence="4 5" key="1">
    <citation type="submission" date="2019-04" db="EMBL/GenBank/DDBJ databases">
        <title>Azoarcus rhizosphaerae sp. nov. isolated from rhizosphere of Ficus religiosa.</title>
        <authorList>
            <person name="Lin S.-Y."/>
            <person name="Hameed A."/>
            <person name="Hsu Y.-H."/>
            <person name="Young C.-C."/>
        </authorList>
    </citation>
    <scope>NUCLEOTIDE SEQUENCE [LARGE SCALE GENOMIC DNA]</scope>
    <source>
        <strain evidence="4 5">CC-YHH848</strain>
    </source>
</reference>
<dbReference type="PANTHER" id="PTHR43344:SF13">
    <property type="entry name" value="PHOSPHATASE RV3661-RELATED"/>
    <property type="match status" value="1"/>
</dbReference>
<keyword evidence="3" id="KW-0460">Magnesium</keyword>
<accession>A0A4S4AN29</accession>
<evidence type="ECO:0000313" key="5">
    <source>
        <dbReference type="Proteomes" id="UP000307956"/>
    </source>
</evidence>
<evidence type="ECO:0000313" key="4">
    <source>
        <dbReference type="EMBL" id="THF61020.1"/>
    </source>
</evidence>
<evidence type="ECO:0000256" key="1">
    <source>
        <dbReference type="ARBA" id="ARBA00022723"/>
    </source>
</evidence>
<dbReference type="InterPro" id="IPR006385">
    <property type="entry name" value="HAD_hydro_SerB1"/>
</dbReference>